<keyword evidence="2" id="KW-1185">Reference proteome</keyword>
<reference evidence="1 2" key="1">
    <citation type="submission" date="2018-11" db="EMBL/GenBank/DDBJ databases">
        <authorList>
            <consortium name="Pathogen Informatics"/>
        </authorList>
    </citation>
    <scope>NUCLEOTIDE SEQUENCE [LARGE SCALE GENOMIC DNA]</scope>
    <source>
        <strain evidence="1 2">Zambia</strain>
    </source>
</reference>
<dbReference type="EMBL" id="UZAI01002652">
    <property type="protein sequence ID" value="VDO73520.1"/>
    <property type="molecule type" value="Genomic_DNA"/>
</dbReference>
<accession>A0A183LSU7</accession>
<evidence type="ECO:0000313" key="1">
    <source>
        <dbReference type="EMBL" id="VDO73520.1"/>
    </source>
</evidence>
<dbReference type="AlphaFoldDB" id="A0A183LSU7"/>
<evidence type="ECO:0000313" key="2">
    <source>
        <dbReference type="Proteomes" id="UP000277204"/>
    </source>
</evidence>
<sequence>MEFKRNTIRQPGYFTPTYSNSPNVKRHQDLLNNYQSESYGLNYLTQLHMAHNFPTYHHRNIINAIDMGHNNYDNNDNNHNNLNINPSSYNNRVRINHTLDGKTQIIYETPSRTRQYWLDRCKLSSTNYIDNNNNNNNNNNIDNTMNSNKIIPIKPNNSIYNTHLQLASSKTSTIINKNYSPIQNKYKFNTLKFHNSSLDKESQLNTTNMYLYELTDNELILSKLDPRVNIKTNENKLIDNNNNQQLNSNRKMKDNDILPIYQPIEQTIYQLSWQQLII</sequence>
<gene>
    <name evidence="1" type="ORF">SMRZ_LOCUS6872</name>
</gene>
<protein>
    <submittedName>
        <fullName evidence="1">Uncharacterized protein</fullName>
    </submittedName>
</protein>
<name>A0A183LSU7_9TREM</name>
<organism evidence="1 2">
    <name type="scientific">Schistosoma margrebowiei</name>
    <dbReference type="NCBI Taxonomy" id="48269"/>
    <lineage>
        <taxon>Eukaryota</taxon>
        <taxon>Metazoa</taxon>
        <taxon>Spiralia</taxon>
        <taxon>Lophotrochozoa</taxon>
        <taxon>Platyhelminthes</taxon>
        <taxon>Trematoda</taxon>
        <taxon>Digenea</taxon>
        <taxon>Strigeidida</taxon>
        <taxon>Schistosomatoidea</taxon>
        <taxon>Schistosomatidae</taxon>
        <taxon>Schistosoma</taxon>
    </lineage>
</organism>
<proteinExistence type="predicted"/>
<dbReference type="Proteomes" id="UP000277204">
    <property type="component" value="Unassembled WGS sequence"/>
</dbReference>